<dbReference type="AlphaFoldDB" id="A0A8T6R239"/>
<dbReference type="PANTHER" id="PTHR45527">
    <property type="entry name" value="NONRIBOSOMAL PEPTIDE SYNTHETASE"/>
    <property type="match status" value="1"/>
</dbReference>
<gene>
    <name evidence="4" type="ORF">EPD83_006505</name>
</gene>
<reference evidence="4" key="1">
    <citation type="submission" date="2020-03" db="EMBL/GenBank/DDBJ databases">
        <title>Phycicoccus flavus sp. nov., a novel endophytic actinobacterium isolated from branch of Kandelia candel.</title>
        <authorList>
            <person name="Tuo L."/>
        </authorList>
    </citation>
    <scope>NUCLEOTIDE SEQUENCE</scope>
    <source>
        <strain evidence="4">CMS6Z-2</strain>
    </source>
</reference>
<dbReference type="PROSITE" id="PS00455">
    <property type="entry name" value="AMP_BINDING"/>
    <property type="match status" value="1"/>
</dbReference>
<dbReference type="InterPro" id="IPR020845">
    <property type="entry name" value="AMP-binding_CS"/>
</dbReference>
<protein>
    <submittedName>
        <fullName evidence="4">Non-ribosomal peptide synthetase</fullName>
    </submittedName>
</protein>
<dbReference type="Gene3D" id="3.40.50.12780">
    <property type="entry name" value="N-terminal domain of ligase-like"/>
    <property type="match status" value="1"/>
</dbReference>
<dbReference type="EMBL" id="SAYU02000015">
    <property type="protein sequence ID" value="NHA67703.1"/>
    <property type="molecule type" value="Genomic_DNA"/>
</dbReference>
<keyword evidence="1" id="KW-0596">Phosphopantetheine</keyword>
<dbReference type="GO" id="GO:0009239">
    <property type="term" value="P:enterobactin biosynthetic process"/>
    <property type="evidence" value="ECO:0007669"/>
    <property type="project" value="TreeGrafter"/>
</dbReference>
<proteinExistence type="predicted"/>
<evidence type="ECO:0000259" key="3">
    <source>
        <dbReference type="PROSITE" id="PS50075"/>
    </source>
</evidence>
<dbReference type="Pfam" id="PF00501">
    <property type="entry name" value="AMP-binding"/>
    <property type="match status" value="1"/>
</dbReference>
<dbReference type="InterPro" id="IPR009081">
    <property type="entry name" value="PP-bd_ACP"/>
</dbReference>
<dbReference type="GO" id="GO:0047527">
    <property type="term" value="F:2,3-dihydroxybenzoate-serine ligase activity"/>
    <property type="evidence" value="ECO:0007669"/>
    <property type="project" value="TreeGrafter"/>
</dbReference>
<dbReference type="PROSITE" id="PS50075">
    <property type="entry name" value="CARRIER"/>
    <property type="match status" value="1"/>
</dbReference>
<dbReference type="GO" id="GO:0031177">
    <property type="term" value="F:phosphopantetheine binding"/>
    <property type="evidence" value="ECO:0007669"/>
    <property type="project" value="InterPro"/>
</dbReference>
<feature type="domain" description="Carrier" evidence="3">
    <location>
        <begin position="468"/>
        <end position="543"/>
    </location>
</feature>
<dbReference type="Gene3D" id="1.10.1200.10">
    <property type="entry name" value="ACP-like"/>
    <property type="match status" value="1"/>
</dbReference>
<evidence type="ECO:0000256" key="2">
    <source>
        <dbReference type="ARBA" id="ARBA00022553"/>
    </source>
</evidence>
<dbReference type="InterPro" id="IPR042099">
    <property type="entry name" value="ANL_N_sf"/>
</dbReference>
<evidence type="ECO:0000313" key="4">
    <source>
        <dbReference type="EMBL" id="NHA67703.1"/>
    </source>
</evidence>
<dbReference type="GO" id="GO:0009366">
    <property type="term" value="C:enterobactin synthetase complex"/>
    <property type="evidence" value="ECO:0007669"/>
    <property type="project" value="TreeGrafter"/>
</dbReference>
<dbReference type="SUPFAM" id="SSF47336">
    <property type="entry name" value="ACP-like"/>
    <property type="match status" value="1"/>
</dbReference>
<dbReference type="Proteomes" id="UP000287866">
    <property type="component" value="Unassembled WGS sequence"/>
</dbReference>
<dbReference type="InterPro" id="IPR036736">
    <property type="entry name" value="ACP-like_sf"/>
</dbReference>
<dbReference type="Gene3D" id="3.30.300.30">
    <property type="match status" value="1"/>
</dbReference>
<evidence type="ECO:0000313" key="5">
    <source>
        <dbReference type="Proteomes" id="UP000287866"/>
    </source>
</evidence>
<organism evidence="4 5">
    <name type="scientific">Phycicoccus flavus</name>
    <dbReference type="NCBI Taxonomy" id="2502783"/>
    <lineage>
        <taxon>Bacteria</taxon>
        <taxon>Bacillati</taxon>
        <taxon>Actinomycetota</taxon>
        <taxon>Actinomycetes</taxon>
        <taxon>Micrococcales</taxon>
        <taxon>Intrasporangiaceae</taxon>
        <taxon>Phycicoccus</taxon>
    </lineage>
</organism>
<dbReference type="PANTHER" id="PTHR45527:SF1">
    <property type="entry name" value="FATTY ACID SYNTHASE"/>
    <property type="match status" value="1"/>
</dbReference>
<dbReference type="InterPro" id="IPR020806">
    <property type="entry name" value="PKS_PP-bd"/>
</dbReference>
<dbReference type="InterPro" id="IPR045851">
    <property type="entry name" value="AMP-bd_C_sf"/>
</dbReference>
<keyword evidence="5" id="KW-1185">Reference proteome</keyword>
<name>A0A8T6R239_9MICO</name>
<dbReference type="SUPFAM" id="SSF56801">
    <property type="entry name" value="Acetyl-CoA synthetase-like"/>
    <property type="match status" value="1"/>
</dbReference>
<comment type="caution">
    <text evidence="4">The sequence shown here is derived from an EMBL/GenBank/DDBJ whole genome shotgun (WGS) entry which is preliminary data.</text>
</comment>
<keyword evidence="2" id="KW-0597">Phosphoprotein</keyword>
<accession>A0A8T6R239</accession>
<dbReference type="GO" id="GO:0043041">
    <property type="term" value="P:amino acid activation for nonribosomal peptide biosynthetic process"/>
    <property type="evidence" value="ECO:0007669"/>
    <property type="project" value="TreeGrafter"/>
</dbReference>
<dbReference type="RefSeq" id="WP_165566373.1">
    <property type="nucleotide sequence ID" value="NZ_SAYU02000015.1"/>
</dbReference>
<dbReference type="GO" id="GO:0005829">
    <property type="term" value="C:cytosol"/>
    <property type="evidence" value="ECO:0007669"/>
    <property type="project" value="TreeGrafter"/>
</dbReference>
<dbReference type="Pfam" id="PF00550">
    <property type="entry name" value="PP-binding"/>
    <property type="match status" value="1"/>
</dbReference>
<evidence type="ECO:0000256" key="1">
    <source>
        <dbReference type="ARBA" id="ARBA00022450"/>
    </source>
</evidence>
<dbReference type="SMART" id="SM00823">
    <property type="entry name" value="PKS_PP"/>
    <property type="match status" value="1"/>
</dbReference>
<sequence>MTSFTTTFRAVVAAHGDAVALREDARELTYSELAALAGGYRDAILRRGLRRGQVVVLQRERGIDATAAMIGILLAGGAYTVIGEGYPQHRLAGMLAALDVGLVLDADVVPDPPTPDAGRDVPRTAEDLMYVIFTSGTTSVPKAVGVPDRAVLRLLREPRLGLRPGRRITHLSTIEFDASVVELWGGLLSGMTVVCVSSRQVLDPFVMFDLIEFGADVMWMTSSLFNFFVDRRPEAFAGLERVIVGGEALSLHHVNLALPYVTVVNGYGPTENTVFTTLDVMDGASVPAIAIGTPVAGTDVLVVDEDGRPARHGELLALGDGLAVGYVNDPAKTAASFVDVGGRRAYRTGDHVTVREDGRLAFEGRVDSQVKVSGYRIDLQEVENAFLQCGAGTAKAFVDDGKVVVAVTRVGDALRPLVAEYLPAFMQPRAILLVDAIPLMPSGKADVRALRAATSAPGLLTPAGPSAAAPAPAATGIRELVAAHLGAPVPAEADNLFALGLDSIALWKVVAAVNDAHGLELSLFDVLDDPTISALEALVPTALAA</sequence>
<dbReference type="InterPro" id="IPR000873">
    <property type="entry name" value="AMP-dep_synth/lig_dom"/>
</dbReference>